<dbReference type="GO" id="GO:0007059">
    <property type="term" value="P:chromosome segregation"/>
    <property type="evidence" value="ECO:0007669"/>
    <property type="project" value="TreeGrafter"/>
</dbReference>
<dbReference type="Gene3D" id="1.10.10.2830">
    <property type="match status" value="1"/>
</dbReference>
<dbReference type="NCBIfam" id="TIGR00180">
    <property type="entry name" value="parB_part"/>
    <property type="match status" value="1"/>
</dbReference>
<comment type="similarity">
    <text evidence="1">Belongs to the ParB family.</text>
</comment>
<evidence type="ECO:0000313" key="3">
    <source>
        <dbReference type="EMBL" id="NVO24304.1"/>
    </source>
</evidence>
<gene>
    <name evidence="3" type="primary">repB</name>
    <name evidence="3" type="ORF">HJ536_13135</name>
</gene>
<dbReference type="Proteomes" id="UP000592216">
    <property type="component" value="Unassembled WGS sequence"/>
</dbReference>
<dbReference type="CDD" id="cd16405">
    <property type="entry name" value="RepB_like_N"/>
    <property type="match status" value="1"/>
</dbReference>
<dbReference type="NCBIfam" id="TIGR03454">
    <property type="entry name" value="partition_RepB"/>
    <property type="match status" value="1"/>
</dbReference>
<dbReference type="InterPro" id="IPR003115">
    <property type="entry name" value="ParB_N"/>
</dbReference>
<dbReference type="GO" id="GO:0003677">
    <property type="term" value="F:DNA binding"/>
    <property type="evidence" value="ECO:0007669"/>
    <property type="project" value="InterPro"/>
</dbReference>
<dbReference type="InterPro" id="IPR011111">
    <property type="entry name" value="Plasmid_RepB"/>
</dbReference>
<name>A0A850Q5T2_9RHOB</name>
<dbReference type="GO" id="GO:0005694">
    <property type="term" value="C:chromosome"/>
    <property type="evidence" value="ECO:0007669"/>
    <property type="project" value="TreeGrafter"/>
</dbReference>
<dbReference type="SMART" id="SM00470">
    <property type="entry name" value="ParB"/>
    <property type="match status" value="1"/>
</dbReference>
<feature type="domain" description="ParB-like N-terminal" evidence="2">
    <location>
        <begin position="49"/>
        <end position="140"/>
    </location>
</feature>
<organism evidence="3 4">
    <name type="scientific">Donghicola mangrovi</name>
    <dbReference type="NCBI Taxonomy" id="2729614"/>
    <lineage>
        <taxon>Bacteria</taxon>
        <taxon>Pseudomonadati</taxon>
        <taxon>Pseudomonadota</taxon>
        <taxon>Alphaproteobacteria</taxon>
        <taxon>Rhodobacterales</taxon>
        <taxon>Roseobacteraceae</taxon>
        <taxon>Donghicola</taxon>
    </lineage>
</organism>
<dbReference type="InterPro" id="IPR017819">
    <property type="entry name" value="Plasmid_partition_RepB"/>
</dbReference>
<dbReference type="EMBL" id="JABCJE010000006">
    <property type="protein sequence ID" value="NVO24304.1"/>
    <property type="molecule type" value="Genomic_DNA"/>
</dbReference>
<reference evidence="3 4" key="1">
    <citation type="submission" date="2020-04" db="EMBL/GenBank/DDBJ databases">
        <title>Donghicola sp., a member of the Rhodobacteraceae family isolated from mangrove forest in Thailand.</title>
        <authorList>
            <person name="Charoenyingcharoen P."/>
            <person name="Yukphan P."/>
        </authorList>
    </citation>
    <scope>NUCLEOTIDE SEQUENCE [LARGE SCALE GENOMIC DNA]</scope>
    <source>
        <strain evidence="3 4">B5-SW-15</strain>
    </source>
</reference>
<evidence type="ECO:0000313" key="4">
    <source>
        <dbReference type="Proteomes" id="UP000592216"/>
    </source>
</evidence>
<dbReference type="InterPro" id="IPR050336">
    <property type="entry name" value="Chromosome_partition/occlusion"/>
</dbReference>
<dbReference type="RefSeq" id="WP_177158046.1">
    <property type="nucleotide sequence ID" value="NZ_JABCJE010000006.1"/>
</dbReference>
<dbReference type="InterPro" id="IPR036086">
    <property type="entry name" value="ParB/Sulfiredoxin_sf"/>
</dbReference>
<dbReference type="SUPFAM" id="SSF110849">
    <property type="entry name" value="ParB/Sulfiredoxin"/>
    <property type="match status" value="1"/>
</dbReference>
<proteinExistence type="inferred from homology"/>
<dbReference type="SUPFAM" id="SSF109709">
    <property type="entry name" value="KorB DNA-binding domain-like"/>
    <property type="match status" value="1"/>
</dbReference>
<evidence type="ECO:0000259" key="2">
    <source>
        <dbReference type="SMART" id="SM00470"/>
    </source>
</evidence>
<dbReference type="Pfam" id="PF02195">
    <property type="entry name" value="ParB_N"/>
    <property type="match status" value="1"/>
</dbReference>
<dbReference type="AlphaFoldDB" id="A0A850Q5T2"/>
<dbReference type="InterPro" id="IPR037972">
    <property type="entry name" value="RepB_N"/>
</dbReference>
<accession>A0A850Q5T2</accession>
<comment type="caution">
    <text evidence="3">The sequence shown here is derived from an EMBL/GenBank/DDBJ whole genome shotgun (WGS) entry which is preliminary data.</text>
</comment>
<dbReference type="PANTHER" id="PTHR33375:SF1">
    <property type="entry name" value="CHROMOSOME-PARTITIONING PROTEIN PARB-RELATED"/>
    <property type="match status" value="1"/>
</dbReference>
<dbReference type="InterPro" id="IPR004437">
    <property type="entry name" value="ParB/RepB/Spo0J"/>
</dbReference>
<protein>
    <submittedName>
        <fullName evidence="3">Plasmid partitioning protein RepB</fullName>
    </submittedName>
</protein>
<sequence>MTDNKKKRLSMLDNLARAGASMPAGGASMMNTNRALRSARDAVDGHRIWDLDPSTVRDERFADRLDPADVADLRESIEANGQTVPILVRRDPENSETYLLIYGRRRLEAVRSSESVTKVRAMIANMDDDAAVRAQVVENTGRRDLSFIERALFAQQLMDAEFGSQAQVAEVLNVTKSAISMALSVARSVGLELAQAIGPAHGIGRPRWEALARDLDAASLPREELAELALAVRSREIEEGADPSVLAFDAVAKRVRKVLSVPSAKPATAAQIIQADGRALARLARTKTGVKLDFSAEDQAFVDWLEEQAPAVLTELHARWKQQG</sequence>
<dbReference type="PANTHER" id="PTHR33375">
    <property type="entry name" value="CHROMOSOME-PARTITIONING PROTEIN PARB-RELATED"/>
    <property type="match status" value="1"/>
</dbReference>
<evidence type="ECO:0000256" key="1">
    <source>
        <dbReference type="ARBA" id="ARBA00006295"/>
    </source>
</evidence>
<dbReference type="Pfam" id="PF07506">
    <property type="entry name" value="RepB"/>
    <property type="match status" value="1"/>
</dbReference>
<dbReference type="Gene3D" id="3.90.1530.30">
    <property type="match status" value="1"/>
</dbReference>